<feature type="transmembrane region" description="Helical" evidence="7">
    <location>
        <begin position="7"/>
        <end position="29"/>
    </location>
</feature>
<accession>A0A0C7P1U1</accession>
<dbReference type="KEGG" id="dtn:DTL3_0659"/>
<gene>
    <name evidence="6 9" type="primary">rnfG</name>
    <name evidence="9" type="ORF">DTL3_0659</name>
</gene>
<evidence type="ECO:0000256" key="6">
    <source>
        <dbReference type="HAMAP-Rule" id="MF_00479"/>
    </source>
</evidence>
<dbReference type="AlphaFoldDB" id="A0A0C7P1U1"/>
<organism evidence="9 10">
    <name type="scientific">Defluviitoga tunisiensis</name>
    <dbReference type="NCBI Taxonomy" id="1006576"/>
    <lineage>
        <taxon>Bacteria</taxon>
        <taxon>Thermotogati</taxon>
        <taxon>Thermotogota</taxon>
        <taxon>Thermotogae</taxon>
        <taxon>Petrotogales</taxon>
        <taxon>Petrotogaceae</taxon>
        <taxon>Defluviitoga</taxon>
    </lineage>
</organism>
<keyword evidence="1 6" id="KW-0813">Transport</keyword>
<dbReference type="STRING" id="1006576.DTL3_0659"/>
<keyword evidence="6" id="KW-1278">Translocase</keyword>
<dbReference type="GO" id="GO:0005886">
    <property type="term" value="C:plasma membrane"/>
    <property type="evidence" value="ECO:0007669"/>
    <property type="project" value="UniProtKB-SubCell"/>
</dbReference>
<dbReference type="PANTHER" id="PTHR36118">
    <property type="entry name" value="ION-TRANSLOCATING OXIDOREDUCTASE COMPLEX SUBUNIT G"/>
    <property type="match status" value="1"/>
</dbReference>
<keyword evidence="2 6" id="KW-0597">Phosphoprotein</keyword>
<comment type="similarity">
    <text evidence="6">Belongs to the RnfG family.</text>
</comment>
<keyword evidence="5 6" id="KW-0249">Electron transport</keyword>
<dbReference type="SMART" id="SM00900">
    <property type="entry name" value="FMN_bind"/>
    <property type="match status" value="2"/>
</dbReference>
<dbReference type="GO" id="GO:0009055">
    <property type="term" value="F:electron transfer activity"/>
    <property type="evidence" value="ECO:0007669"/>
    <property type="project" value="InterPro"/>
</dbReference>
<evidence type="ECO:0000256" key="2">
    <source>
        <dbReference type="ARBA" id="ARBA00022553"/>
    </source>
</evidence>
<dbReference type="HAMAP" id="MF_00479">
    <property type="entry name" value="RsxG_RnfG"/>
    <property type="match status" value="1"/>
</dbReference>
<dbReference type="HOGENOM" id="CLU_614991_0_0_0"/>
<sequence length="445" mass="48295">MKEHLKTGLILAVFMLASGLLVSIVYNFVSPYLEQGDISNTLKAIEEVLKDPTSGSLIISSIPKDKKSLDEAVWKDSPDGVLYTSSKGAKVYSPSYMFKEGSKEIYVLTVSGLGFGGEVKSILSLVKENNELKLNKIEVLDYSGETPGLGAKIAQDSVKSRFYNIPQEGLISGIRVDKDAKASISTEEIDSYKEQGIVKTSDIMTGATITARAVADSINAAVEFLNQEGVLKAELKEVSVEPSDVQEEIDWNVILQAIDKILIDSETGEYLVSDVPTDLDSLESAIWKENSDGVLYTSSKGAKVYSPSYKFTEDAREIYVLNIAGKGFGGEVKSIISFVKENNELRLNKIEVLDYSGETPGLGAKIAEDKVKERFYSIPYSGLSSGVKVDKDAGVTVSSEEIENYKKQGVVKTSDVMTSATITARSVADSINAAVEFLKQEGVIE</sequence>
<comment type="function">
    <text evidence="6">Part of a membrane-bound complex that couples electron transfer with translocation of ions across the membrane.</text>
</comment>
<comment type="cofactor">
    <cofactor evidence="6">
        <name>FMN</name>
        <dbReference type="ChEBI" id="CHEBI:58210"/>
    </cofactor>
</comment>
<dbReference type="PATRIC" id="fig|1006576.9.peg.639"/>
<dbReference type="InterPro" id="IPR007329">
    <property type="entry name" value="FMN-bd"/>
</dbReference>
<evidence type="ECO:0000256" key="5">
    <source>
        <dbReference type="ARBA" id="ARBA00022982"/>
    </source>
</evidence>
<evidence type="ECO:0000256" key="3">
    <source>
        <dbReference type="ARBA" id="ARBA00022630"/>
    </source>
</evidence>
<dbReference type="InterPro" id="IPR010209">
    <property type="entry name" value="Ion_transpt_RnfG/RsxG"/>
</dbReference>
<dbReference type="Pfam" id="PF04205">
    <property type="entry name" value="FMN_bind"/>
    <property type="match status" value="2"/>
</dbReference>
<dbReference type="GO" id="GO:0010181">
    <property type="term" value="F:FMN binding"/>
    <property type="evidence" value="ECO:0007669"/>
    <property type="project" value="InterPro"/>
</dbReference>
<dbReference type="EMBL" id="LN824141">
    <property type="protein sequence ID" value="CEP77969.1"/>
    <property type="molecule type" value="Genomic_DNA"/>
</dbReference>
<keyword evidence="6" id="KW-1003">Cell membrane</keyword>
<evidence type="ECO:0000313" key="9">
    <source>
        <dbReference type="EMBL" id="CEP77969.1"/>
    </source>
</evidence>
<feature type="modified residue" description="FMN phosphoryl threonine" evidence="6">
    <location>
        <position position="208"/>
    </location>
</feature>
<evidence type="ECO:0000256" key="7">
    <source>
        <dbReference type="SAM" id="Phobius"/>
    </source>
</evidence>
<feature type="domain" description="FMN-binding" evidence="8">
    <location>
        <begin position="327"/>
        <end position="438"/>
    </location>
</feature>
<dbReference type="Proteomes" id="UP000032809">
    <property type="component" value="Chromosome I"/>
</dbReference>
<feature type="domain" description="FMN-binding" evidence="8">
    <location>
        <begin position="114"/>
        <end position="225"/>
    </location>
</feature>
<dbReference type="RefSeq" id="WP_231854044.1">
    <property type="nucleotide sequence ID" value="NZ_LN824141.1"/>
</dbReference>
<reference evidence="10" key="1">
    <citation type="submission" date="2014-11" db="EMBL/GenBank/DDBJ databases">
        <authorList>
            <person name="Wibberg D."/>
        </authorList>
    </citation>
    <scope>NUCLEOTIDE SEQUENCE [LARGE SCALE GENOMIC DNA]</scope>
    <source>
        <strain evidence="10">L3</strain>
    </source>
</reference>
<name>A0A0C7P1U1_DEFTU</name>
<proteinExistence type="inferred from homology"/>
<comment type="subunit">
    <text evidence="6">The complex is composed of six subunits: RnfA, RnfB, RnfC, RnfD, RnfE and RnfG.</text>
</comment>
<keyword evidence="4 6" id="KW-0288">FMN</keyword>
<keyword evidence="6 7" id="KW-0472">Membrane</keyword>
<keyword evidence="3 6" id="KW-0285">Flavoprotein</keyword>
<dbReference type="PANTHER" id="PTHR36118:SF1">
    <property type="entry name" value="ION-TRANSLOCATING OXIDOREDUCTASE COMPLEX SUBUNIT G"/>
    <property type="match status" value="1"/>
</dbReference>
<evidence type="ECO:0000256" key="1">
    <source>
        <dbReference type="ARBA" id="ARBA00022448"/>
    </source>
</evidence>
<evidence type="ECO:0000259" key="8">
    <source>
        <dbReference type="SMART" id="SM00900"/>
    </source>
</evidence>
<evidence type="ECO:0000256" key="4">
    <source>
        <dbReference type="ARBA" id="ARBA00022643"/>
    </source>
</evidence>
<keyword evidence="6 7" id="KW-0812">Transmembrane</keyword>
<keyword evidence="6 7" id="KW-1133">Transmembrane helix</keyword>
<dbReference type="GO" id="GO:0022900">
    <property type="term" value="P:electron transport chain"/>
    <property type="evidence" value="ECO:0007669"/>
    <property type="project" value="UniProtKB-UniRule"/>
</dbReference>
<protein>
    <recommendedName>
        <fullName evidence="6">Ion-translocating oxidoreductase complex subunit G</fullName>
        <ecNumber evidence="6">7.-.-.-</ecNumber>
    </recommendedName>
    <alternativeName>
        <fullName evidence="6">Rnf electron transport complex subunit G</fullName>
    </alternativeName>
</protein>
<evidence type="ECO:0000313" key="10">
    <source>
        <dbReference type="Proteomes" id="UP000032809"/>
    </source>
</evidence>
<dbReference type="EC" id="7.-.-.-" evidence="6"/>
<keyword evidence="10" id="KW-1185">Reference proteome</keyword>
<comment type="subcellular location">
    <subcellularLocation>
        <location evidence="6">Cell membrane</location>
        <topology evidence="6">Single-pass membrane protein</topology>
    </subcellularLocation>
</comment>